<reference evidence="2" key="1">
    <citation type="submission" date="2021-04" db="EMBL/GenBank/DDBJ databases">
        <title>Genome based classification of Actinospica acidithermotolerans sp. nov., an actinobacterium isolated from an Indonesian hot spring.</title>
        <authorList>
            <person name="Kusuma A.B."/>
            <person name="Putra K.E."/>
            <person name="Nafisah S."/>
            <person name="Loh J."/>
            <person name="Nouioui I."/>
            <person name="Goodfellow M."/>
        </authorList>
    </citation>
    <scope>NUCLEOTIDE SEQUENCE</scope>
    <source>
        <strain evidence="2">MGRD01-02</strain>
    </source>
</reference>
<dbReference type="Proteomes" id="UP000676325">
    <property type="component" value="Unassembled WGS sequence"/>
</dbReference>
<comment type="caution">
    <text evidence="2">The sequence shown here is derived from an EMBL/GenBank/DDBJ whole genome shotgun (WGS) entry which is preliminary data.</text>
</comment>
<proteinExistence type="predicted"/>
<keyword evidence="1" id="KW-0472">Membrane</keyword>
<dbReference type="EMBL" id="JAGSOH010000110">
    <property type="protein sequence ID" value="MBR7830006.1"/>
    <property type="molecule type" value="Genomic_DNA"/>
</dbReference>
<keyword evidence="3" id="KW-1185">Reference proteome</keyword>
<accession>A0A941IP14</accession>
<evidence type="ECO:0000313" key="2">
    <source>
        <dbReference type="EMBL" id="MBR7830006.1"/>
    </source>
</evidence>
<organism evidence="2 3">
    <name type="scientific">Actinospica acidithermotolerans</name>
    <dbReference type="NCBI Taxonomy" id="2828514"/>
    <lineage>
        <taxon>Bacteria</taxon>
        <taxon>Bacillati</taxon>
        <taxon>Actinomycetota</taxon>
        <taxon>Actinomycetes</taxon>
        <taxon>Catenulisporales</taxon>
        <taxon>Actinospicaceae</taxon>
        <taxon>Actinospica</taxon>
    </lineage>
</organism>
<evidence type="ECO:0000256" key="1">
    <source>
        <dbReference type="SAM" id="Phobius"/>
    </source>
</evidence>
<sequence length="55" mass="6085">MRTTMLNYLADLNSDSAPPGIFLKIYIIGGFCLVAGIAWFVLRGYVKSGDKDDEK</sequence>
<dbReference type="AlphaFoldDB" id="A0A941IP14"/>
<gene>
    <name evidence="2" type="ORF">KDK95_27130</name>
</gene>
<evidence type="ECO:0000313" key="3">
    <source>
        <dbReference type="Proteomes" id="UP000676325"/>
    </source>
</evidence>
<keyword evidence="1" id="KW-1133">Transmembrane helix</keyword>
<name>A0A941IP14_9ACTN</name>
<protein>
    <submittedName>
        <fullName evidence="2">Uncharacterized protein</fullName>
    </submittedName>
</protein>
<dbReference type="RefSeq" id="WP_212521139.1">
    <property type="nucleotide sequence ID" value="NZ_JAGSOH010000110.1"/>
</dbReference>
<feature type="transmembrane region" description="Helical" evidence="1">
    <location>
        <begin position="20"/>
        <end position="42"/>
    </location>
</feature>
<keyword evidence="1" id="KW-0812">Transmembrane</keyword>